<keyword evidence="11" id="KW-1185">Reference proteome</keyword>
<name>R7TP57_CAPTE</name>
<evidence type="ECO:0000313" key="10">
    <source>
        <dbReference type="EnsemblMetazoa" id="CapteP88579"/>
    </source>
</evidence>
<dbReference type="FunFam" id="3.30.160.60:FF:000032">
    <property type="entry name" value="Krueppel-like factor 4"/>
    <property type="match status" value="1"/>
</dbReference>
<feature type="domain" description="C2H2-type" evidence="8">
    <location>
        <begin position="37"/>
        <end position="68"/>
    </location>
</feature>
<dbReference type="EMBL" id="KB310002">
    <property type="protein sequence ID" value="ELT92815.1"/>
    <property type="molecule type" value="Genomic_DNA"/>
</dbReference>
<reference evidence="9 11" key="2">
    <citation type="journal article" date="2013" name="Nature">
        <title>Insights into bilaterian evolution from three spiralian genomes.</title>
        <authorList>
            <person name="Simakov O."/>
            <person name="Marletaz F."/>
            <person name="Cho S.J."/>
            <person name="Edsinger-Gonzales E."/>
            <person name="Havlak P."/>
            <person name="Hellsten U."/>
            <person name="Kuo D.H."/>
            <person name="Larsson T."/>
            <person name="Lv J."/>
            <person name="Arendt D."/>
            <person name="Savage R."/>
            <person name="Osoegawa K."/>
            <person name="de Jong P."/>
            <person name="Grimwood J."/>
            <person name="Chapman J.A."/>
            <person name="Shapiro H."/>
            <person name="Aerts A."/>
            <person name="Otillar R.P."/>
            <person name="Terry A.Y."/>
            <person name="Boore J.L."/>
            <person name="Grigoriev I.V."/>
            <person name="Lindberg D.R."/>
            <person name="Seaver E.C."/>
            <person name="Weisblat D.A."/>
            <person name="Putnam N.H."/>
            <person name="Rokhsar D.S."/>
        </authorList>
    </citation>
    <scope>NUCLEOTIDE SEQUENCE</scope>
    <source>
        <strain evidence="9 11">I ESC-2004</strain>
    </source>
</reference>
<feature type="non-terminal residue" evidence="9">
    <location>
        <position position="88"/>
    </location>
</feature>
<evidence type="ECO:0000256" key="7">
    <source>
        <dbReference type="PROSITE-ProRule" id="PRU00042"/>
    </source>
</evidence>
<dbReference type="EnsemblMetazoa" id="CapteT88579">
    <property type="protein sequence ID" value="CapteP88579"/>
    <property type="gene ID" value="CapteG88579"/>
</dbReference>
<sequence>KSKERRFKCGYENCGNAFKKLSHLRSHFFKHRPISDYKCSYSGCDATFFRDKVALNRHIRTKHTRERPYKCTLCDRKFIRIDHLKVHM</sequence>
<feature type="domain" description="C2H2-type" evidence="8">
    <location>
        <begin position="69"/>
        <end position="88"/>
    </location>
</feature>
<dbReference type="STRING" id="283909.R7TP57"/>
<keyword evidence="1" id="KW-0479">Metal-binding</keyword>
<keyword evidence="2" id="KW-0677">Repeat</keyword>
<dbReference type="EMBL" id="AMQN01030258">
    <property type="status" value="NOT_ANNOTATED_CDS"/>
    <property type="molecule type" value="Genomic_DNA"/>
</dbReference>
<dbReference type="Pfam" id="PF00096">
    <property type="entry name" value="zf-C2H2"/>
    <property type="match status" value="2"/>
</dbReference>
<keyword evidence="4" id="KW-0862">Zinc</keyword>
<evidence type="ECO:0000256" key="3">
    <source>
        <dbReference type="ARBA" id="ARBA00022771"/>
    </source>
</evidence>
<reference evidence="11" key="1">
    <citation type="submission" date="2012-12" db="EMBL/GenBank/DDBJ databases">
        <authorList>
            <person name="Hellsten U."/>
            <person name="Grimwood J."/>
            <person name="Chapman J.A."/>
            <person name="Shapiro H."/>
            <person name="Aerts A."/>
            <person name="Otillar R.P."/>
            <person name="Terry A.Y."/>
            <person name="Boore J.L."/>
            <person name="Simakov O."/>
            <person name="Marletaz F."/>
            <person name="Cho S.-J."/>
            <person name="Edsinger-Gonzales E."/>
            <person name="Havlak P."/>
            <person name="Kuo D.-H."/>
            <person name="Larsson T."/>
            <person name="Lv J."/>
            <person name="Arendt D."/>
            <person name="Savage R."/>
            <person name="Osoegawa K."/>
            <person name="de Jong P."/>
            <person name="Lindberg D.R."/>
            <person name="Seaver E.C."/>
            <person name="Weisblat D.A."/>
            <person name="Putnam N.H."/>
            <person name="Grigoriev I.V."/>
            <person name="Rokhsar D.S."/>
        </authorList>
    </citation>
    <scope>NUCLEOTIDE SEQUENCE</scope>
    <source>
        <strain evidence="11">I ESC-2004</strain>
    </source>
</reference>
<evidence type="ECO:0000256" key="2">
    <source>
        <dbReference type="ARBA" id="ARBA00022737"/>
    </source>
</evidence>
<dbReference type="AlphaFoldDB" id="R7TP57"/>
<evidence type="ECO:0000256" key="4">
    <source>
        <dbReference type="ARBA" id="ARBA00022833"/>
    </source>
</evidence>
<dbReference type="PROSITE" id="PS00028">
    <property type="entry name" value="ZINC_FINGER_C2H2_1"/>
    <property type="match status" value="1"/>
</dbReference>
<dbReference type="Gene3D" id="3.30.160.60">
    <property type="entry name" value="Classic Zinc Finger"/>
    <property type="match status" value="3"/>
</dbReference>
<feature type="non-terminal residue" evidence="9">
    <location>
        <position position="1"/>
    </location>
</feature>
<keyword evidence="5" id="KW-0805">Transcription regulation</keyword>
<protein>
    <recommendedName>
        <fullName evidence="8">C2H2-type domain-containing protein</fullName>
    </recommendedName>
</protein>
<evidence type="ECO:0000313" key="9">
    <source>
        <dbReference type="EMBL" id="ELT92815.1"/>
    </source>
</evidence>
<dbReference type="GO" id="GO:0008270">
    <property type="term" value="F:zinc ion binding"/>
    <property type="evidence" value="ECO:0007669"/>
    <property type="project" value="UniProtKB-KW"/>
</dbReference>
<evidence type="ECO:0000259" key="8">
    <source>
        <dbReference type="PROSITE" id="PS50157"/>
    </source>
</evidence>
<dbReference type="InterPro" id="IPR013087">
    <property type="entry name" value="Znf_C2H2_type"/>
</dbReference>
<organism evidence="9">
    <name type="scientific">Capitella teleta</name>
    <name type="common">Polychaete worm</name>
    <dbReference type="NCBI Taxonomy" id="283909"/>
    <lineage>
        <taxon>Eukaryota</taxon>
        <taxon>Metazoa</taxon>
        <taxon>Spiralia</taxon>
        <taxon>Lophotrochozoa</taxon>
        <taxon>Annelida</taxon>
        <taxon>Polychaeta</taxon>
        <taxon>Sedentaria</taxon>
        <taxon>Scolecida</taxon>
        <taxon>Capitellidae</taxon>
        <taxon>Capitella</taxon>
    </lineage>
</organism>
<gene>
    <name evidence="9" type="ORF">CAPTEDRAFT_88579</name>
</gene>
<keyword evidence="6" id="KW-0804">Transcription</keyword>
<dbReference type="SUPFAM" id="SSF57667">
    <property type="entry name" value="beta-beta-alpha zinc fingers"/>
    <property type="match status" value="2"/>
</dbReference>
<keyword evidence="3 7" id="KW-0863">Zinc-finger</keyword>
<dbReference type="InterPro" id="IPR036236">
    <property type="entry name" value="Znf_C2H2_sf"/>
</dbReference>
<feature type="domain" description="C2H2-type" evidence="8">
    <location>
        <begin position="7"/>
        <end position="31"/>
    </location>
</feature>
<evidence type="ECO:0000313" key="11">
    <source>
        <dbReference type="Proteomes" id="UP000014760"/>
    </source>
</evidence>
<reference evidence="10" key="3">
    <citation type="submission" date="2015-06" db="UniProtKB">
        <authorList>
            <consortium name="EnsemblMetazoa"/>
        </authorList>
    </citation>
    <scope>IDENTIFICATION</scope>
</reference>
<accession>R7TP57</accession>
<dbReference type="Proteomes" id="UP000014760">
    <property type="component" value="Unassembled WGS sequence"/>
</dbReference>
<dbReference type="PANTHER" id="PTHR23235">
    <property type="entry name" value="KRUEPPEL-LIKE TRANSCRIPTION FACTOR"/>
    <property type="match status" value="1"/>
</dbReference>
<dbReference type="OrthoDB" id="6365676at2759"/>
<evidence type="ECO:0000256" key="1">
    <source>
        <dbReference type="ARBA" id="ARBA00022723"/>
    </source>
</evidence>
<dbReference type="SMART" id="SM00355">
    <property type="entry name" value="ZnF_C2H2"/>
    <property type="match status" value="3"/>
</dbReference>
<evidence type="ECO:0000256" key="6">
    <source>
        <dbReference type="ARBA" id="ARBA00023163"/>
    </source>
</evidence>
<dbReference type="PROSITE" id="PS50157">
    <property type="entry name" value="ZINC_FINGER_C2H2_2"/>
    <property type="match status" value="3"/>
</dbReference>
<evidence type="ECO:0000256" key="5">
    <source>
        <dbReference type="ARBA" id="ARBA00023015"/>
    </source>
</evidence>
<dbReference type="HOGENOM" id="CLU_002678_42_10_1"/>
<proteinExistence type="predicted"/>